<dbReference type="GO" id="GO:0008168">
    <property type="term" value="F:methyltransferase activity"/>
    <property type="evidence" value="ECO:0007669"/>
    <property type="project" value="UniProtKB-KW"/>
</dbReference>
<feature type="non-terminal residue" evidence="1">
    <location>
        <position position="1"/>
    </location>
</feature>
<keyword evidence="1" id="KW-0489">Methyltransferase</keyword>
<keyword evidence="1" id="KW-0808">Transferase</keyword>
<comment type="caution">
    <text evidence="1">The sequence shown here is derived from an EMBL/GenBank/DDBJ whole genome shotgun (WGS) entry which is preliminary data.</text>
</comment>
<protein>
    <submittedName>
        <fullName evidence="1">Methyltransferase</fullName>
    </submittedName>
</protein>
<name>A0A368BIS6_9GAMM</name>
<reference evidence="1 2" key="1">
    <citation type="journal article" date="2018" name="Microbiome">
        <title>Fine metagenomic profile of the Mediterranean stratified and mixed water columns revealed by assembly and recruitment.</title>
        <authorList>
            <person name="Haro-Moreno J.M."/>
            <person name="Lopez-Perez M."/>
            <person name="De La Torre J.R."/>
            <person name="Picazo A."/>
            <person name="Camacho A."/>
            <person name="Rodriguez-Valera F."/>
        </authorList>
    </citation>
    <scope>NUCLEOTIDE SEQUENCE [LARGE SCALE GENOMIC DNA]</scope>
    <source>
        <strain evidence="1">MED-G84</strain>
    </source>
</reference>
<organism evidence="1 2">
    <name type="scientific">SAR86 cluster bacterium</name>
    <dbReference type="NCBI Taxonomy" id="2030880"/>
    <lineage>
        <taxon>Bacteria</taxon>
        <taxon>Pseudomonadati</taxon>
        <taxon>Pseudomonadota</taxon>
        <taxon>Gammaproteobacteria</taxon>
        <taxon>SAR86 cluster</taxon>
    </lineage>
</organism>
<proteinExistence type="predicted"/>
<sequence length="61" mass="6848">SALQVGFKLVATSEINANPKDTADHPKGVWTLPPSFRLQNEDKSKYQDIGESDRMTLLFIK</sequence>
<dbReference type="AlphaFoldDB" id="A0A368BIS6"/>
<dbReference type="Proteomes" id="UP000253032">
    <property type="component" value="Unassembled WGS sequence"/>
</dbReference>
<gene>
    <name evidence="1" type="ORF">DBW98_04335</name>
</gene>
<evidence type="ECO:0000313" key="1">
    <source>
        <dbReference type="EMBL" id="RCL37208.1"/>
    </source>
</evidence>
<accession>A0A368BIS6</accession>
<evidence type="ECO:0000313" key="2">
    <source>
        <dbReference type="Proteomes" id="UP000253032"/>
    </source>
</evidence>
<dbReference type="GO" id="GO:0032259">
    <property type="term" value="P:methylation"/>
    <property type="evidence" value="ECO:0007669"/>
    <property type="project" value="UniProtKB-KW"/>
</dbReference>
<dbReference type="EMBL" id="QOPC01000029">
    <property type="protein sequence ID" value="RCL37208.1"/>
    <property type="molecule type" value="Genomic_DNA"/>
</dbReference>